<accession>A0AA87RHU1</accession>
<dbReference type="SUPFAM" id="SSF51182">
    <property type="entry name" value="RmlC-like cupins"/>
    <property type="match status" value="1"/>
</dbReference>
<proteinExistence type="predicted"/>
<dbReference type="AlphaFoldDB" id="A0AA87RHU1"/>
<feature type="compositionally biased region" description="Basic and acidic residues" evidence="1">
    <location>
        <begin position="1"/>
        <end position="11"/>
    </location>
</feature>
<protein>
    <submittedName>
        <fullName evidence="3">Cupin</fullName>
    </submittedName>
</protein>
<name>A0AA87RHU1_9MICO</name>
<dbReference type="Pfam" id="PF07883">
    <property type="entry name" value="Cupin_2"/>
    <property type="match status" value="1"/>
</dbReference>
<evidence type="ECO:0000313" key="3">
    <source>
        <dbReference type="EMBL" id="GEK80621.1"/>
    </source>
</evidence>
<keyword evidence="4" id="KW-1185">Reference proteome</keyword>
<dbReference type="PANTHER" id="PTHR36440:SF1">
    <property type="entry name" value="PUTATIVE (AFU_ORTHOLOGUE AFUA_8G07350)-RELATED"/>
    <property type="match status" value="1"/>
</dbReference>
<sequence>METLIERADGRDDGDDWAQNYQRLPGGAGVSLILESTAEEGVGPRLHRHPYAETFVIRRGSAAFTVGEQAIEAHAGQVLIVPAGVPHSFRTGPEGYEAVHIHAAEAFETEWLE</sequence>
<dbReference type="InterPro" id="IPR053146">
    <property type="entry name" value="QDO-like"/>
</dbReference>
<feature type="domain" description="Cupin type-2" evidence="2">
    <location>
        <begin position="41"/>
        <end position="91"/>
    </location>
</feature>
<dbReference type="Proteomes" id="UP000321749">
    <property type="component" value="Unassembled WGS sequence"/>
</dbReference>
<organism evidence="3 4">
    <name type="scientific">Agrococcus baldri</name>
    <dbReference type="NCBI Taxonomy" id="153730"/>
    <lineage>
        <taxon>Bacteria</taxon>
        <taxon>Bacillati</taxon>
        <taxon>Actinomycetota</taxon>
        <taxon>Actinomycetes</taxon>
        <taxon>Micrococcales</taxon>
        <taxon>Microbacteriaceae</taxon>
        <taxon>Agrococcus</taxon>
    </lineage>
</organism>
<dbReference type="Gene3D" id="2.60.120.10">
    <property type="entry name" value="Jelly Rolls"/>
    <property type="match status" value="1"/>
</dbReference>
<dbReference type="InterPro" id="IPR011051">
    <property type="entry name" value="RmlC_Cupin_sf"/>
</dbReference>
<evidence type="ECO:0000259" key="2">
    <source>
        <dbReference type="Pfam" id="PF07883"/>
    </source>
</evidence>
<dbReference type="EMBL" id="BJUU01000012">
    <property type="protein sequence ID" value="GEK80621.1"/>
    <property type="molecule type" value="Genomic_DNA"/>
</dbReference>
<dbReference type="InterPro" id="IPR013096">
    <property type="entry name" value="Cupin_2"/>
</dbReference>
<evidence type="ECO:0000256" key="1">
    <source>
        <dbReference type="SAM" id="MobiDB-lite"/>
    </source>
</evidence>
<reference evidence="3 4" key="1">
    <citation type="submission" date="2019-07" db="EMBL/GenBank/DDBJ databases">
        <title>Whole genome shotgun sequence of Agrococcus baldri NBRC 103055.</title>
        <authorList>
            <person name="Hosoyama A."/>
            <person name="Uohara A."/>
            <person name="Ohji S."/>
            <person name="Ichikawa N."/>
        </authorList>
    </citation>
    <scope>NUCLEOTIDE SEQUENCE [LARGE SCALE GENOMIC DNA]</scope>
    <source>
        <strain evidence="3 4">NBRC 103055</strain>
    </source>
</reference>
<dbReference type="PANTHER" id="PTHR36440">
    <property type="entry name" value="PUTATIVE (AFU_ORTHOLOGUE AFUA_8G07350)-RELATED"/>
    <property type="match status" value="1"/>
</dbReference>
<gene>
    <name evidence="3" type="ORF">ABA31_19720</name>
</gene>
<comment type="caution">
    <text evidence="3">The sequence shown here is derived from an EMBL/GenBank/DDBJ whole genome shotgun (WGS) entry which is preliminary data.</text>
</comment>
<feature type="region of interest" description="Disordered" evidence="1">
    <location>
        <begin position="1"/>
        <end position="20"/>
    </location>
</feature>
<dbReference type="InterPro" id="IPR014710">
    <property type="entry name" value="RmlC-like_jellyroll"/>
</dbReference>
<evidence type="ECO:0000313" key="4">
    <source>
        <dbReference type="Proteomes" id="UP000321749"/>
    </source>
</evidence>